<dbReference type="Proteomes" id="UP000655759">
    <property type="component" value="Unassembled WGS sequence"/>
</dbReference>
<name>A0A812F213_9ARCH</name>
<evidence type="ECO:0000313" key="1">
    <source>
        <dbReference type="EMBL" id="CAE6495371.1"/>
    </source>
</evidence>
<dbReference type="SUPFAM" id="SSF111148">
    <property type="entry name" value="YggX-like"/>
    <property type="match status" value="1"/>
</dbReference>
<dbReference type="RefSeq" id="WP_205099363.1">
    <property type="nucleotide sequence ID" value="NZ_CAJNAQ010000005.1"/>
</dbReference>
<organism evidence="1 2">
    <name type="scientific">Candidatus Nitrosotenuis uzonensis</name>
    <dbReference type="NCBI Taxonomy" id="1407055"/>
    <lineage>
        <taxon>Archaea</taxon>
        <taxon>Nitrososphaerota</taxon>
        <taxon>Candidatus Nitrosotenuis</taxon>
    </lineage>
</organism>
<comment type="caution">
    <text evidence="1">The sequence shown here is derived from an EMBL/GenBank/DDBJ whole genome shotgun (WGS) entry which is preliminary data.</text>
</comment>
<dbReference type="EMBL" id="CAJNAQ010000005">
    <property type="protein sequence ID" value="CAE6495371.1"/>
    <property type="molecule type" value="Genomic_DNA"/>
</dbReference>
<evidence type="ECO:0000313" key="2">
    <source>
        <dbReference type="Proteomes" id="UP000655759"/>
    </source>
</evidence>
<protein>
    <recommendedName>
        <fullName evidence="3">Iron transporter</fullName>
    </recommendedName>
</protein>
<evidence type="ECO:0008006" key="3">
    <source>
        <dbReference type="Google" id="ProtNLM"/>
    </source>
</evidence>
<accession>A0A812F213</accession>
<sequence>MARNCTKCKSEIPDSEQLDPVASTYPCCNKCWEEWKTYRIMVMNELRLDMSLPEHRKLLKKNEKIFVGVLTPQGDVIDFTNENNRKPDKPQV</sequence>
<dbReference type="InterPro" id="IPR036766">
    <property type="entry name" value="Fe_traffick_prot_YggX_sf"/>
</dbReference>
<gene>
    <name evidence="1" type="ORF">NUZ5A_50410</name>
</gene>
<reference evidence="1" key="1">
    <citation type="submission" date="2021-02" db="EMBL/GenBank/DDBJ databases">
        <authorList>
            <person name="Han P."/>
        </authorList>
    </citation>
    <scope>NUCLEOTIDE SEQUENCE</scope>
    <source>
        <strain evidence="1">Candidatus Nitrosotenuis uzonensis 5A</strain>
    </source>
</reference>
<dbReference type="GO" id="GO:0005506">
    <property type="term" value="F:iron ion binding"/>
    <property type="evidence" value="ECO:0007669"/>
    <property type="project" value="InterPro"/>
</dbReference>
<dbReference type="AlphaFoldDB" id="A0A812F213"/>
<proteinExistence type="predicted"/>
<dbReference type="Gene3D" id="1.10.3880.10">
    <property type="entry name" value="Fe(II) trafficking protein YggX"/>
    <property type="match status" value="1"/>
</dbReference>